<organism evidence="1 2">
    <name type="scientific">Perkinsus olseni</name>
    <name type="common">Perkinsus atlanticus</name>
    <dbReference type="NCBI Taxonomy" id="32597"/>
    <lineage>
        <taxon>Eukaryota</taxon>
        <taxon>Sar</taxon>
        <taxon>Alveolata</taxon>
        <taxon>Perkinsozoa</taxon>
        <taxon>Perkinsea</taxon>
        <taxon>Perkinsida</taxon>
        <taxon>Perkinsidae</taxon>
        <taxon>Perkinsus</taxon>
    </lineage>
</organism>
<accession>A0A7J6Q8J7</accession>
<evidence type="ECO:0000313" key="2">
    <source>
        <dbReference type="Proteomes" id="UP000553632"/>
    </source>
</evidence>
<gene>
    <name evidence="1" type="ORF">FOZ63_015169</name>
</gene>
<dbReference type="Proteomes" id="UP000553632">
    <property type="component" value="Unassembled WGS sequence"/>
</dbReference>
<dbReference type="AlphaFoldDB" id="A0A7J6Q8J7"/>
<dbReference type="Gene3D" id="2.60.120.620">
    <property type="entry name" value="q2cbj1_9rhob like domain"/>
    <property type="match status" value="1"/>
</dbReference>
<comment type="caution">
    <text evidence="1">The sequence shown here is derived from an EMBL/GenBank/DDBJ whole genome shotgun (WGS) entry which is preliminary data.</text>
</comment>
<feature type="non-terminal residue" evidence="1">
    <location>
        <position position="166"/>
    </location>
</feature>
<feature type="non-terminal residue" evidence="1">
    <location>
        <position position="1"/>
    </location>
</feature>
<name>A0A7J6Q8J7_PEROL</name>
<proteinExistence type="predicted"/>
<keyword evidence="2" id="KW-1185">Reference proteome</keyword>
<reference evidence="1 2" key="1">
    <citation type="submission" date="2020-04" db="EMBL/GenBank/DDBJ databases">
        <title>Perkinsus olseni comparative genomics.</title>
        <authorList>
            <person name="Bogema D.R."/>
        </authorList>
    </citation>
    <scope>NUCLEOTIDE SEQUENCE [LARGE SCALE GENOMIC DNA]</scope>
    <source>
        <strain evidence="1 2">ATCC PRA-207</strain>
    </source>
</reference>
<evidence type="ECO:0000313" key="1">
    <source>
        <dbReference type="EMBL" id="KAF4704577.1"/>
    </source>
</evidence>
<protein>
    <submittedName>
        <fullName evidence="1">Uncharacterized protein</fullName>
    </submittedName>
</protein>
<dbReference type="EMBL" id="JABANO010034766">
    <property type="protein sequence ID" value="KAF4704577.1"/>
    <property type="molecule type" value="Genomic_DNA"/>
</dbReference>
<sequence length="166" mass="18527">PTTAYDGGDMLFPMGSLQRCSAGEARCCDPYLSSNFDGPLRIPRERGTAILLHNTNLDGTQAKGEVGDCPLTRPDVERWLVRRYFRAGPYYNLADNFLTPEECRHLIGLAEHNLTLGRIGGMGGGGIADDDIRSSWQFYTHPNASRTDSILRRVLKRFQRAARIPD</sequence>